<feature type="compositionally biased region" description="Low complexity" evidence="1">
    <location>
        <begin position="236"/>
        <end position="283"/>
    </location>
</feature>
<comment type="caution">
    <text evidence="2">The sequence shown here is derived from an EMBL/GenBank/DDBJ whole genome shotgun (WGS) entry which is preliminary data.</text>
</comment>
<name>A0ABW2WJ59_9ACTN</name>
<reference evidence="2" key="1">
    <citation type="journal article" date="2014" name="Int. J. Syst. Evol. Microbiol.">
        <title>Complete genome of a new Firmicutes species belonging to the dominant human colonic microbiota ('Ruminococcus bicirculans') reveals two chromosomes and a selective capacity to utilize plant glucans.</title>
        <authorList>
            <consortium name="NISC Comparative Sequencing Program"/>
            <person name="Wegmann U."/>
            <person name="Louis P."/>
            <person name="Goesmann A."/>
            <person name="Henrissat B."/>
            <person name="Duncan S.H."/>
            <person name="Flint H.J."/>
        </authorList>
    </citation>
    <scope>NUCLEOTIDE SEQUENCE</scope>
    <source>
        <strain evidence="2">JCM 12607</strain>
    </source>
</reference>
<dbReference type="EMBL" id="JBHTGL010000010">
    <property type="protein sequence ID" value="MFD0629878.1"/>
    <property type="molecule type" value="Genomic_DNA"/>
</dbReference>
<dbReference type="PANTHER" id="PTHR30163:SF8">
    <property type="entry name" value="LYTIC MUREIN TRANSGLYCOSYLASE"/>
    <property type="match status" value="1"/>
</dbReference>
<feature type="region of interest" description="Disordered" evidence="1">
    <location>
        <begin position="234"/>
        <end position="283"/>
    </location>
</feature>
<reference evidence="2" key="3">
    <citation type="submission" date="2024-09" db="EMBL/GenBank/DDBJ databases">
        <authorList>
            <person name="Sun Q."/>
            <person name="Mori K."/>
        </authorList>
    </citation>
    <scope>NUCLEOTIDE SEQUENCE</scope>
    <source>
        <strain evidence="2">JCM 12607</strain>
    </source>
</reference>
<feature type="compositionally biased region" description="Polar residues" evidence="1">
    <location>
        <begin position="159"/>
        <end position="171"/>
    </location>
</feature>
<evidence type="ECO:0000313" key="4">
    <source>
        <dbReference type="Proteomes" id="UP001596915"/>
    </source>
</evidence>
<feature type="region of interest" description="Disordered" evidence="1">
    <location>
        <begin position="156"/>
        <end position="177"/>
    </location>
</feature>
<dbReference type="Proteomes" id="UP001596915">
    <property type="component" value="Unassembled WGS sequence"/>
</dbReference>
<dbReference type="InterPro" id="IPR023346">
    <property type="entry name" value="Lysozyme-like_dom_sf"/>
</dbReference>
<proteinExistence type="predicted"/>
<dbReference type="PANTHER" id="PTHR30163">
    <property type="entry name" value="MEMBRANE-BOUND LYTIC MUREIN TRANSGLYCOSYLASE B"/>
    <property type="match status" value="1"/>
</dbReference>
<evidence type="ECO:0000313" key="2">
    <source>
        <dbReference type="EMBL" id="MFD0621584.1"/>
    </source>
</evidence>
<dbReference type="SUPFAM" id="SSF53955">
    <property type="entry name" value="Lysozyme-like"/>
    <property type="match status" value="1"/>
</dbReference>
<protein>
    <submittedName>
        <fullName evidence="2">Lytic transglycosylase domain-containing protein</fullName>
    </submittedName>
</protein>
<accession>A0ABW2WJ59</accession>
<dbReference type="CDD" id="cd13399">
    <property type="entry name" value="Slt35-like"/>
    <property type="match status" value="1"/>
</dbReference>
<organism evidence="2 4">
    <name type="scientific">Streptomyces sanglieri</name>
    <dbReference type="NCBI Taxonomy" id="193460"/>
    <lineage>
        <taxon>Bacteria</taxon>
        <taxon>Bacillati</taxon>
        <taxon>Actinomycetota</taxon>
        <taxon>Actinomycetes</taxon>
        <taxon>Kitasatosporales</taxon>
        <taxon>Streptomycetaceae</taxon>
        <taxon>Streptomyces</taxon>
    </lineage>
</organism>
<reference evidence="4" key="2">
    <citation type="journal article" date="2019" name="Int. J. Syst. Evol. Microbiol.">
        <title>The Global Catalogue of Microorganisms (GCM) 10K type strain sequencing project: providing services to taxonomists for standard genome sequencing and annotation.</title>
        <authorList>
            <consortium name="The Broad Institute Genomics Platform"/>
            <consortium name="The Broad Institute Genome Sequencing Center for Infectious Disease"/>
            <person name="Wu L."/>
            <person name="Ma J."/>
        </authorList>
    </citation>
    <scope>NUCLEOTIDE SEQUENCE [LARGE SCALE GENOMIC DNA]</scope>
    <source>
        <strain evidence="4">JCM 12607</strain>
    </source>
</reference>
<evidence type="ECO:0000256" key="1">
    <source>
        <dbReference type="SAM" id="MobiDB-lite"/>
    </source>
</evidence>
<dbReference type="EMBL" id="JBHTGL010000002">
    <property type="protein sequence ID" value="MFD0621584.1"/>
    <property type="molecule type" value="Genomic_DNA"/>
</dbReference>
<gene>
    <name evidence="2" type="ORF">ACFQ2K_00945</name>
    <name evidence="3" type="ORF">ACFQ2K_52160</name>
</gene>
<sequence length="283" mass="28772">MSGLRKTVLIASPVLAAAVGVVGVLVLFIAAVANGAAGHEKETMAPPAAPGVAPGAVAGISPVMLSAYTRAAAKVPTVRPKCKGMRWSVIAGIGKIESNHAAGHSITASGDISPQILGVRLNGSGAGAGGNTSTFSDTDRGQLDGDTAYDRAVGPMQFLPSTWNGPSGQDGNSDRVKDSHNAFDAALGTAVYLCGTGTTYLSRTDQLRKAIYRYNHSSTYVDDVTDHINEYDRLPATGDSTGATATGRAGPSSTQPWRSAAPPMCGAAAAPRAPPRAVTTARA</sequence>
<keyword evidence="4" id="KW-1185">Reference proteome</keyword>
<dbReference type="Gene3D" id="1.10.530.10">
    <property type="match status" value="1"/>
</dbReference>
<dbReference type="InterPro" id="IPR043426">
    <property type="entry name" value="MltB-like"/>
</dbReference>
<evidence type="ECO:0000313" key="3">
    <source>
        <dbReference type="EMBL" id="MFD0629878.1"/>
    </source>
</evidence>